<evidence type="ECO:0000313" key="3">
    <source>
        <dbReference type="Proteomes" id="UP000000268"/>
    </source>
</evidence>
<geneLocation type="plasmid" evidence="2 3">
    <name>pREB1</name>
</geneLocation>
<dbReference type="HOGENOM" id="CLU_2821148_0_0_3"/>
<dbReference type="OrthoDB" id="9842934at2"/>
<feature type="region of interest" description="Disordered" evidence="1">
    <location>
        <begin position="1"/>
        <end position="73"/>
    </location>
</feature>
<name>A8ZL37_ACAM1</name>
<evidence type="ECO:0000256" key="1">
    <source>
        <dbReference type="SAM" id="MobiDB-lite"/>
    </source>
</evidence>
<gene>
    <name evidence="2" type="ordered locus">AM1_A0386</name>
</gene>
<keyword evidence="2" id="KW-0614">Plasmid</keyword>
<dbReference type="KEGG" id="amr:AM1_A0386"/>
<protein>
    <submittedName>
        <fullName evidence="2">Uncharacterized protein</fullName>
    </submittedName>
</protein>
<proteinExistence type="predicted"/>
<dbReference type="EMBL" id="CP000838">
    <property type="protein sequence ID" value="ABW31504.1"/>
    <property type="molecule type" value="Genomic_DNA"/>
</dbReference>
<sequence>MSDMYNDPIGNSFNDPWSQRLPGDPKPQQRSRVEIEDRSGMRLTEIIPGPPPMPGSDWISSSGGTVINSRRVD</sequence>
<dbReference type="AlphaFoldDB" id="A8ZL37"/>
<reference evidence="2 3" key="1">
    <citation type="journal article" date="2008" name="Proc. Natl. Acad. Sci. U.S.A.">
        <title>Niche adaptation and genome expansion in the chlorophyll d-producing cyanobacterium Acaryochloris marina.</title>
        <authorList>
            <person name="Swingley W.D."/>
            <person name="Chen M."/>
            <person name="Cheung P.C."/>
            <person name="Conrad A.L."/>
            <person name="Dejesa L.C."/>
            <person name="Hao J."/>
            <person name="Honchak B.M."/>
            <person name="Karbach L.E."/>
            <person name="Kurdoglu A."/>
            <person name="Lahiri S."/>
            <person name="Mastrian S.D."/>
            <person name="Miyashita H."/>
            <person name="Page L."/>
            <person name="Ramakrishna P."/>
            <person name="Satoh S."/>
            <person name="Sattley W.M."/>
            <person name="Shimada Y."/>
            <person name="Taylor H.L."/>
            <person name="Tomo T."/>
            <person name="Tsuchiya T."/>
            <person name="Wang Z.T."/>
            <person name="Raymond J."/>
            <person name="Mimuro M."/>
            <person name="Blankenship R.E."/>
            <person name="Touchman J.W."/>
        </authorList>
    </citation>
    <scope>NUCLEOTIDE SEQUENCE [LARGE SCALE GENOMIC DNA]</scope>
    <source>
        <strain evidence="3">MBIC 11017</strain>
        <plasmid evidence="3">Plasmid pREB1</plasmid>
    </source>
</reference>
<keyword evidence="3" id="KW-1185">Reference proteome</keyword>
<evidence type="ECO:0000313" key="2">
    <source>
        <dbReference type="EMBL" id="ABW31504.1"/>
    </source>
</evidence>
<dbReference type="RefSeq" id="WP_012166878.1">
    <property type="nucleotide sequence ID" value="NC_009926.1"/>
</dbReference>
<feature type="compositionally biased region" description="Polar residues" evidence="1">
    <location>
        <begin position="58"/>
        <end position="73"/>
    </location>
</feature>
<accession>A8ZL37</accession>
<feature type="compositionally biased region" description="Basic and acidic residues" evidence="1">
    <location>
        <begin position="31"/>
        <end position="40"/>
    </location>
</feature>
<organism evidence="2 3">
    <name type="scientific">Acaryochloris marina (strain MBIC 11017)</name>
    <dbReference type="NCBI Taxonomy" id="329726"/>
    <lineage>
        <taxon>Bacteria</taxon>
        <taxon>Bacillati</taxon>
        <taxon>Cyanobacteriota</taxon>
        <taxon>Cyanophyceae</taxon>
        <taxon>Acaryochloridales</taxon>
        <taxon>Acaryochloridaceae</taxon>
        <taxon>Acaryochloris</taxon>
    </lineage>
</organism>
<dbReference type="Proteomes" id="UP000000268">
    <property type="component" value="Plasmid pREB1"/>
</dbReference>